<keyword evidence="1" id="KW-0677">Repeat</keyword>
<keyword evidence="2" id="KW-0040">ANK repeat</keyword>
<dbReference type="InterPro" id="IPR002110">
    <property type="entry name" value="Ankyrin_rpt"/>
</dbReference>
<dbReference type="Gene3D" id="1.25.40.20">
    <property type="entry name" value="Ankyrin repeat-containing domain"/>
    <property type="match status" value="3"/>
</dbReference>
<reference evidence="3" key="1">
    <citation type="submission" date="2018-06" db="EMBL/GenBank/DDBJ databases">
        <authorList>
            <person name="Zhirakovskaya E."/>
        </authorList>
    </citation>
    <scope>NUCLEOTIDE SEQUENCE</scope>
</reference>
<proteinExistence type="predicted"/>
<dbReference type="PROSITE" id="PS50088">
    <property type="entry name" value="ANK_REPEAT"/>
    <property type="match status" value="2"/>
</dbReference>
<dbReference type="PANTHER" id="PTHR24171">
    <property type="entry name" value="ANKYRIN REPEAT DOMAIN-CONTAINING PROTEIN 39-RELATED"/>
    <property type="match status" value="1"/>
</dbReference>
<evidence type="ECO:0000256" key="1">
    <source>
        <dbReference type="ARBA" id="ARBA00022737"/>
    </source>
</evidence>
<protein>
    <submittedName>
        <fullName evidence="3">Uncharacterized protein</fullName>
    </submittedName>
</protein>
<sequence length="548" mass="60660">MPNSQINHIFECCINGKTQQLLDALEKIDDVHIVDGRQNSLISVVLKHGRWKTALALIDNNYTYANTNKPVLISACQYNKDDSQGMLYALRLNKNVDIQNEQQRTALMTVCLLGHVNKAQELLNLGANCNLADNHGNTALLDAVQSRSKKMVELILHRKPDVNQANKQNETALILELKQKAPSEDIVKQLLNAGSNPELRDDDTKSAWLIAKQKHLKISRLIEKHLNTVHQMELPFFSNNYQMASQEEIKPAIQTPLVQDVTTRIEPTIASDNTSMQPEQQLTSTITSSIKKSLIFNPKKVKKTNKQEWFHAAKTGNLGGLNRMIIEGIDINCKDDKGCTALIRACGHSRRAVVSFLLQQNADIEMRSNNGSTALSSSVIGNCRRVAGLLLDSGANPNGLGPADYSYATIAAAQWNDGMLSILYRNDSDVFICNKHQQNLLHIIALAAEFYNNVNNAKTSFEFLLNLGVDINAKDKDGNTPLMILCGNHKLQYKVDDRNIASIVHSIIKLGAAPAITNNAGKSAIDAVRHHKLPQTKGVLMNALSWSD</sequence>
<dbReference type="InterPro" id="IPR036770">
    <property type="entry name" value="Ankyrin_rpt-contain_sf"/>
</dbReference>
<evidence type="ECO:0000313" key="3">
    <source>
        <dbReference type="EMBL" id="VAW36299.1"/>
    </source>
</evidence>
<evidence type="ECO:0000256" key="2">
    <source>
        <dbReference type="ARBA" id="ARBA00023043"/>
    </source>
</evidence>
<dbReference type="AlphaFoldDB" id="A0A3B0VHM8"/>
<dbReference type="EMBL" id="UOEW01000138">
    <property type="protein sequence ID" value="VAW36299.1"/>
    <property type="molecule type" value="Genomic_DNA"/>
</dbReference>
<gene>
    <name evidence="3" type="ORF">MNBD_GAMMA01-1489</name>
</gene>
<name>A0A3B0VHM8_9ZZZZ</name>
<accession>A0A3B0VHM8</accession>
<dbReference type="SMART" id="SM00248">
    <property type="entry name" value="ANK"/>
    <property type="match status" value="8"/>
</dbReference>
<dbReference type="Pfam" id="PF12796">
    <property type="entry name" value="Ank_2"/>
    <property type="match status" value="2"/>
</dbReference>
<organism evidence="3">
    <name type="scientific">hydrothermal vent metagenome</name>
    <dbReference type="NCBI Taxonomy" id="652676"/>
    <lineage>
        <taxon>unclassified sequences</taxon>
        <taxon>metagenomes</taxon>
        <taxon>ecological metagenomes</taxon>
    </lineage>
</organism>
<dbReference type="SUPFAM" id="SSF48403">
    <property type="entry name" value="Ankyrin repeat"/>
    <property type="match status" value="2"/>
</dbReference>